<dbReference type="SUPFAM" id="SSF50182">
    <property type="entry name" value="Sm-like ribonucleoproteins"/>
    <property type="match status" value="1"/>
</dbReference>
<evidence type="ECO:0000259" key="10">
    <source>
        <dbReference type="Pfam" id="PF00924"/>
    </source>
</evidence>
<evidence type="ECO:0000256" key="2">
    <source>
        <dbReference type="ARBA" id="ARBA00008017"/>
    </source>
</evidence>
<evidence type="ECO:0000256" key="7">
    <source>
        <dbReference type="SAM" id="MobiDB-lite"/>
    </source>
</evidence>
<feature type="transmembrane region" description="Helical" evidence="8">
    <location>
        <begin position="479"/>
        <end position="497"/>
    </location>
</feature>
<evidence type="ECO:0000256" key="8">
    <source>
        <dbReference type="SAM" id="Phobius"/>
    </source>
</evidence>
<dbReference type="InterPro" id="IPR006685">
    <property type="entry name" value="MscS_channel_2nd"/>
</dbReference>
<feature type="transmembrane region" description="Helical" evidence="8">
    <location>
        <begin position="518"/>
        <end position="538"/>
    </location>
</feature>
<evidence type="ECO:0000259" key="11">
    <source>
        <dbReference type="Pfam" id="PF21082"/>
    </source>
</evidence>
<dbReference type="GO" id="GO:0005886">
    <property type="term" value="C:plasma membrane"/>
    <property type="evidence" value="ECO:0007669"/>
    <property type="project" value="UniProtKB-SubCell"/>
</dbReference>
<dbReference type="InterPro" id="IPR023408">
    <property type="entry name" value="MscS_beta-dom_sf"/>
</dbReference>
<dbReference type="SUPFAM" id="SSF82689">
    <property type="entry name" value="Mechanosensitive channel protein MscS (YggB), C-terminal domain"/>
    <property type="match status" value="1"/>
</dbReference>
<sequence>MNFRKLAFLLVAIGLSAAPAGAIDLTSVLPGLSSDSQPSSAGDAEIFKPSDSDQAINAERLASITKRLNGLAGTPLDEVAASNGVTADDVKDRISLLNNLKLSYERIAATAKNIPGAEAQLQALKSVPEENALPKEKPPFDIATYERALDESDDLAVSQELKEADLRNAKLALSYAQSSQQAAESSYRSAKSTPAAASNAWKMENLALTAEAARADVLLRQLLIKQLTAESQSLAIQINSANKKTSWIESNLKFTEEDYRDILKSLDANAASLQNKLQEAEREAPTAAAPQSDSQDPTIKELADSLSSQKKSFTMNRIERLHAALARLAACRQMWDQRYKLFNGGVQQENMPVIIDSLGKNRNSIESAQASQQKLMLAVQKRLSSLNDQTAGKQGGEAQELKKQMIALTNAELADLDADAASIASLLRLTSRTLQEYKARYNVVPVTEKVAGMWKVKTAEILNTELWTSGDYTVHLKSLLGALVILLLGVFGSHRATRFVMKWVRRRAKIDETTAATISRFVLYLLFFICFLIALKLVSIPLTAFAFLGGAFAIAIGFGAQTLFTNVISGIMLAVNRPFRLGDTLEIDDVLGEVKEIGTRSTRLKTPDGRDVVVPNSKLLDSRLINWNLTDYLNRRTITIGLSYDSDPNKAIEVMNQVVRTNPQVLPYPEPAIYFSAFGDSSLNFTIYYWVNLRVASGLKVDSDVRLALFKALSESGLAIPFPRVDVSLLGGALPQQTSPVENGRPNS</sequence>
<dbReference type="Pfam" id="PF00924">
    <property type="entry name" value="MS_channel_2nd"/>
    <property type="match status" value="1"/>
</dbReference>
<accession>H0ULC1</accession>
<comment type="similarity">
    <text evidence="2">Belongs to the MscS (TC 1.A.23) family.</text>
</comment>
<dbReference type="Proteomes" id="UP000003806">
    <property type="component" value="Chromosome"/>
</dbReference>
<evidence type="ECO:0000256" key="6">
    <source>
        <dbReference type="ARBA" id="ARBA00023136"/>
    </source>
</evidence>
<dbReference type="Gene3D" id="3.30.70.100">
    <property type="match status" value="1"/>
</dbReference>
<dbReference type="eggNOG" id="COG3264">
    <property type="taxonomic scope" value="Bacteria"/>
</dbReference>
<dbReference type="InterPro" id="IPR010920">
    <property type="entry name" value="LSM_dom_sf"/>
</dbReference>
<dbReference type="PANTHER" id="PTHR30221">
    <property type="entry name" value="SMALL-CONDUCTANCE MECHANOSENSITIVE CHANNEL"/>
    <property type="match status" value="1"/>
</dbReference>
<dbReference type="PANTHER" id="PTHR30221:SF1">
    <property type="entry name" value="SMALL-CONDUCTANCE MECHANOSENSITIVE CHANNEL"/>
    <property type="match status" value="1"/>
</dbReference>
<dbReference type="AlphaFoldDB" id="H0ULC1"/>
<dbReference type="STRING" id="885272.JonanDRAFT_1113"/>
<dbReference type="HOGENOM" id="CLU_371642_0_0_0"/>
<comment type="subcellular location">
    <subcellularLocation>
        <location evidence="1">Cell membrane</location>
        <topology evidence="1">Multi-pass membrane protein</topology>
    </subcellularLocation>
</comment>
<dbReference type="OrthoDB" id="9809206at2"/>
<reference evidence="12 13" key="1">
    <citation type="submission" date="2011-11" db="EMBL/GenBank/DDBJ databases">
        <title>The Noncontiguous Finished genome of Jonquetella anthropi DSM 22815.</title>
        <authorList>
            <consortium name="US DOE Joint Genome Institute (JGI-PGF)"/>
            <person name="Lucas S."/>
            <person name="Copeland A."/>
            <person name="Lapidus A."/>
            <person name="Glavina del Rio T."/>
            <person name="Dalin E."/>
            <person name="Tice H."/>
            <person name="Bruce D."/>
            <person name="Goodwin L."/>
            <person name="Pitluck S."/>
            <person name="Peters L."/>
            <person name="Mikhailova N."/>
            <person name="Held B."/>
            <person name="Kyrpides N."/>
            <person name="Mavromatis K."/>
            <person name="Ivanova N."/>
            <person name="Markowitz V."/>
            <person name="Cheng J.-F."/>
            <person name="Hugenholtz P."/>
            <person name="Woyke T."/>
            <person name="Wu D."/>
            <person name="Gronow S."/>
            <person name="Wellnitz S."/>
            <person name="Brambilla E."/>
            <person name="Klenk H.-P."/>
            <person name="Eisen J.A."/>
        </authorList>
    </citation>
    <scope>NUCLEOTIDE SEQUENCE [LARGE SCALE GENOMIC DNA]</scope>
    <source>
        <strain evidence="12 13">DSM 22815</strain>
    </source>
</reference>
<dbReference type="RefSeq" id="WP_008523109.1">
    <property type="nucleotide sequence ID" value="NZ_CM001376.1"/>
</dbReference>
<feature type="domain" description="Mechanosensitive ion channel MscS" evidence="10">
    <location>
        <begin position="562"/>
        <end position="628"/>
    </location>
</feature>
<dbReference type="SUPFAM" id="SSF82861">
    <property type="entry name" value="Mechanosensitive channel protein MscS (YggB), transmembrane region"/>
    <property type="match status" value="1"/>
</dbReference>
<evidence type="ECO:0000313" key="13">
    <source>
        <dbReference type="Proteomes" id="UP000003806"/>
    </source>
</evidence>
<feature type="domain" description="Mechanosensitive ion channel MscS C-terminal" evidence="11">
    <location>
        <begin position="637"/>
        <end position="720"/>
    </location>
</feature>
<protein>
    <submittedName>
        <fullName evidence="12">Small-conductance mechanosensitive channel</fullName>
    </submittedName>
</protein>
<evidence type="ECO:0000256" key="4">
    <source>
        <dbReference type="ARBA" id="ARBA00022692"/>
    </source>
</evidence>
<organism evidence="12 13">
    <name type="scientific">Jonquetella anthropi DSM 22815</name>
    <dbReference type="NCBI Taxonomy" id="885272"/>
    <lineage>
        <taxon>Bacteria</taxon>
        <taxon>Thermotogati</taxon>
        <taxon>Synergistota</taxon>
        <taxon>Synergistia</taxon>
        <taxon>Synergistales</taxon>
        <taxon>Dethiosulfovibrionaceae</taxon>
        <taxon>Jonquetella</taxon>
    </lineage>
</organism>
<dbReference type="InterPro" id="IPR045275">
    <property type="entry name" value="MscS_archaea/bacteria_type"/>
</dbReference>
<dbReference type="InterPro" id="IPR049278">
    <property type="entry name" value="MS_channel_C"/>
</dbReference>
<keyword evidence="3" id="KW-1003">Cell membrane</keyword>
<keyword evidence="5 8" id="KW-1133">Transmembrane helix</keyword>
<keyword evidence="4 8" id="KW-0812">Transmembrane</keyword>
<feature type="signal peptide" evidence="9">
    <location>
        <begin position="1"/>
        <end position="22"/>
    </location>
</feature>
<dbReference type="GO" id="GO:0008381">
    <property type="term" value="F:mechanosensitive monoatomic ion channel activity"/>
    <property type="evidence" value="ECO:0007669"/>
    <property type="project" value="InterPro"/>
</dbReference>
<feature type="region of interest" description="Disordered" evidence="7">
    <location>
        <begin position="274"/>
        <end position="305"/>
    </location>
</feature>
<dbReference type="InterPro" id="IPR011014">
    <property type="entry name" value="MscS_channel_TM-2"/>
</dbReference>
<name>H0ULC1_9BACT</name>
<feature type="transmembrane region" description="Helical" evidence="8">
    <location>
        <begin position="544"/>
        <end position="575"/>
    </location>
</feature>
<dbReference type="Gene3D" id="2.30.30.60">
    <property type="match status" value="1"/>
</dbReference>
<dbReference type="InterPro" id="IPR011066">
    <property type="entry name" value="MscS_channel_C_sf"/>
</dbReference>
<dbReference type="Pfam" id="PF21082">
    <property type="entry name" value="MS_channel_3rd"/>
    <property type="match status" value="1"/>
</dbReference>
<keyword evidence="13" id="KW-1185">Reference proteome</keyword>
<gene>
    <name evidence="12" type="ORF">JonanDRAFT_1113</name>
</gene>
<evidence type="ECO:0000256" key="3">
    <source>
        <dbReference type="ARBA" id="ARBA00022475"/>
    </source>
</evidence>
<evidence type="ECO:0000256" key="1">
    <source>
        <dbReference type="ARBA" id="ARBA00004651"/>
    </source>
</evidence>
<evidence type="ECO:0000256" key="5">
    <source>
        <dbReference type="ARBA" id="ARBA00022989"/>
    </source>
</evidence>
<dbReference type="Gene3D" id="1.10.287.1260">
    <property type="match status" value="1"/>
</dbReference>
<keyword evidence="6 8" id="KW-0472">Membrane</keyword>
<dbReference type="EMBL" id="CM001376">
    <property type="protein sequence ID" value="EHM13480.1"/>
    <property type="molecule type" value="Genomic_DNA"/>
</dbReference>
<feature type="chain" id="PRO_5003541452" evidence="9">
    <location>
        <begin position="23"/>
        <end position="748"/>
    </location>
</feature>
<proteinExistence type="inferred from homology"/>
<evidence type="ECO:0000313" key="12">
    <source>
        <dbReference type="EMBL" id="EHM13480.1"/>
    </source>
</evidence>
<evidence type="ECO:0000256" key="9">
    <source>
        <dbReference type="SAM" id="SignalP"/>
    </source>
</evidence>
<keyword evidence="9" id="KW-0732">Signal</keyword>